<dbReference type="InterPro" id="IPR014001">
    <property type="entry name" value="Helicase_ATP-bd"/>
</dbReference>
<dbReference type="Pfam" id="PF08494">
    <property type="entry name" value="DEAD_assoc"/>
    <property type="match status" value="1"/>
</dbReference>
<dbReference type="InterPro" id="IPR011545">
    <property type="entry name" value="DEAD/DEAH_box_helicase_dom"/>
</dbReference>
<evidence type="ECO:0000259" key="10">
    <source>
        <dbReference type="PROSITE" id="PS51192"/>
    </source>
</evidence>
<dbReference type="SMART" id="SM00490">
    <property type="entry name" value="HELICc"/>
    <property type="match status" value="1"/>
</dbReference>
<feature type="domain" description="Helicase ATP-binding" evidence="10">
    <location>
        <begin position="42"/>
        <end position="222"/>
    </location>
</feature>
<dbReference type="PANTHER" id="PTHR47962:SF3">
    <property type="entry name" value="LARGE ATP-DEPENDENT HELICASE-RELATED PROTEIN"/>
    <property type="match status" value="1"/>
</dbReference>
<dbReference type="Pfam" id="PF00271">
    <property type="entry name" value="Helicase_C"/>
    <property type="match status" value="1"/>
</dbReference>
<protein>
    <submittedName>
        <fullName evidence="12">Ligase-associated DNA damage response DEXH box helicase</fullName>
    </submittedName>
</protein>
<keyword evidence="12" id="KW-0436">Ligase</keyword>
<dbReference type="InterPro" id="IPR026362">
    <property type="entry name" value="DEXH_lig_assoc"/>
</dbReference>
<keyword evidence="4" id="KW-0347">Helicase</keyword>
<evidence type="ECO:0000256" key="9">
    <source>
        <dbReference type="ARBA" id="ARBA00093467"/>
    </source>
</evidence>
<dbReference type="SUPFAM" id="SSF52540">
    <property type="entry name" value="P-loop containing nucleoside triphosphate hydrolases"/>
    <property type="match status" value="1"/>
</dbReference>
<dbReference type="InterPro" id="IPR001650">
    <property type="entry name" value="Helicase_C-like"/>
</dbReference>
<dbReference type="PANTHER" id="PTHR47962">
    <property type="entry name" value="ATP-DEPENDENT HELICASE LHR-RELATED-RELATED"/>
    <property type="match status" value="1"/>
</dbReference>
<dbReference type="PROSITE" id="PS51194">
    <property type="entry name" value="HELICASE_CTER"/>
    <property type="match status" value="1"/>
</dbReference>
<dbReference type="Pfam" id="PF00270">
    <property type="entry name" value="DEAD"/>
    <property type="match status" value="1"/>
</dbReference>
<dbReference type="InterPro" id="IPR027417">
    <property type="entry name" value="P-loop_NTPase"/>
</dbReference>
<evidence type="ECO:0000256" key="3">
    <source>
        <dbReference type="ARBA" id="ARBA00022801"/>
    </source>
</evidence>
<evidence type="ECO:0000256" key="4">
    <source>
        <dbReference type="ARBA" id="ARBA00022806"/>
    </source>
</evidence>
<comment type="similarity">
    <text evidence="9">Belongs to the Lhr helicase family. Lhr-Core subfamily.</text>
</comment>
<dbReference type="GO" id="GO:0016874">
    <property type="term" value="F:ligase activity"/>
    <property type="evidence" value="ECO:0007669"/>
    <property type="project" value="UniProtKB-KW"/>
</dbReference>
<keyword evidence="6" id="KW-0238">DNA-binding</keyword>
<keyword evidence="8" id="KW-0413">Isomerase</keyword>
<dbReference type="InterPro" id="IPR017170">
    <property type="entry name" value="Lhr-like"/>
</dbReference>
<dbReference type="Pfam" id="PF19306">
    <property type="entry name" value="WHD_Lhr"/>
    <property type="match status" value="1"/>
</dbReference>
<keyword evidence="13" id="KW-1185">Reference proteome</keyword>
<dbReference type="SMART" id="SM00487">
    <property type="entry name" value="DEXDc"/>
    <property type="match status" value="1"/>
</dbReference>
<evidence type="ECO:0000313" key="13">
    <source>
        <dbReference type="Proteomes" id="UP001595526"/>
    </source>
</evidence>
<dbReference type="PIRSF" id="PIRSF037307">
    <property type="entry name" value="Lhr-like_helic_prd"/>
    <property type="match status" value="1"/>
</dbReference>
<dbReference type="NCBIfam" id="TIGR04121">
    <property type="entry name" value="DEXH_lig_assoc"/>
    <property type="match status" value="1"/>
</dbReference>
<keyword evidence="5" id="KW-0067">ATP-binding</keyword>
<evidence type="ECO:0000313" key="12">
    <source>
        <dbReference type="EMBL" id="MFC3197449.1"/>
    </source>
</evidence>
<dbReference type="InterPro" id="IPR013701">
    <property type="entry name" value="Lhr-like_DEAD/DEAH_assoc"/>
</dbReference>
<sequence length="823" mass="93419">MGQIHAQNRTFVQEDILPLNVFADTWFFNKGWQPHRFQQDSWAAIAEGKSGLLNAPTGYGKTFAIWFGVLQRYYRDERRKKGIHCLWITPLRALSAEILQATRSVSDDLELDYRIGLRTGDTNAAERQRQKTSAPQALITTPESVHLLMASKGYREYFSGLEFVIIDEWHELMGSKRGVLIELALSRLRAICPGLQVWGISATIGNLEEAMEILMGGEGKGTLVRASLKKDIHMETLLPDVLERFPWAGHLGTAMIDKVLPIINAHQSTLLFTNTRSQAEIWYHRLLDAAPQLAGALAIHHGSLSEELRLWVEDALHRGILKAVVCTSSLDLGVDFRPVDCVVQIGSPKGVARFVQRAGRSGHRPGETSKIYFLPTHSLEIMEGAAIRHAVHNGLLEQRLPYVRSFDVLLQYMVTLAVSDGFRADELYAEIKRTHCFSSISRCEFDECLLMVTQGGRTLDTYEEFHKVVVDNGLYKVTSKRVAMRHRLSIGAIVSDAMMRVQYLSGKYLGTIEEWFISRLQPGDTFWFSGRLLELVRVKDIQAIVRPAAGKKGTVPSWMGGRFPISDNFGAALRHTFTEIHRKSRSLPAELLFLQPLFVEQRRVSALPGEHDLLMEYIRTRHGYHLFVYPFEGKLVHEGMAAVVAYRLSSIRKATFSIASNEYGFELLCDDPLPLDEALHAGLFSTEKLVDDIRGGINIREMARRKFRDIAGIAGLVFQGYPGKQMKTKHLQANSGLFFSVFEEYDSDNLLLRQAYDEVYDFQLEASRMHKAFERISTHRIIVQRPDQLTPFAFPVFAESFRERYSNEDWQARLEKLKAQLEA</sequence>
<proteinExistence type="inferred from homology"/>
<evidence type="ECO:0000259" key="11">
    <source>
        <dbReference type="PROSITE" id="PS51194"/>
    </source>
</evidence>
<keyword evidence="1" id="KW-0547">Nucleotide-binding</keyword>
<dbReference type="Gene3D" id="3.40.50.300">
    <property type="entry name" value="P-loop containing nucleotide triphosphate hydrolases"/>
    <property type="match status" value="2"/>
</dbReference>
<feature type="domain" description="Helicase C-terminal" evidence="11">
    <location>
        <begin position="255"/>
        <end position="414"/>
    </location>
</feature>
<dbReference type="InterPro" id="IPR052511">
    <property type="entry name" value="ATP-dep_Helicase"/>
</dbReference>
<evidence type="ECO:0000256" key="8">
    <source>
        <dbReference type="ARBA" id="ARBA00023235"/>
    </source>
</evidence>
<keyword evidence="2" id="KW-0227">DNA damage</keyword>
<dbReference type="EMBL" id="JBHRTA010000022">
    <property type="protein sequence ID" value="MFC3197449.1"/>
    <property type="molecule type" value="Genomic_DNA"/>
</dbReference>
<dbReference type="InterPro" id="IPR045628">
    <property type="entry name" value="Lhr_WH_dom"/>
</dbReference>
<dbReference type="PROSITE" id="PS51192">
    <property type="entry name" value="HELICASE_ATP_BIND_1"/>
    <property type="match status" value="1"/>
</dbReference>
<evidence type="ECO:0000256" key="1">
    <source>
        <dbReference type="ARBA" id="ARBA00022741"/>
    </source>
</evidence>
<evidence type="ECO:0000256" key="5">
    <source>
        <dbReference type="ARBA" id="ARBA00022840"/>
    </source>
</evidence>
<organism evidence="12 13">
    <name type="scientific">Parapedobacter deserti</name>
    <dbReference type="NCBI Taxonomy" id="1912957"/>
    <lineage>
        <taxon>Bacteria</taxon>
        <taxon>Pseudomonadati</taxon>
        <taxon>Bacteroidota</taxon>
        <taxon>Sphingobacteriia</taxon>
        <taxon>Sphingobacteriales</taxon>
        <taxon>Sphingobacteriaceae</taxon>
        <taxon>Parapedobacter</taxon>
    </lineage>
</organism>
<accession>A0ABV7JH62</accession>
<name>A0ABV7JH62_9SPHI</name>
<reference evidence="13" key="1">
    <citation type="journal article" date="2019" name="Int. J. Syst. Evol. Microbiol.">
        <title>The Global Catalogue of Microorganisms (GCM) 10K type strain sequencing project: providing services to taxonomists for standard genome sequencing and annotation.</title>
        <authorList>
            <consortium name="The Broad Institute Genomics Platform"/>
            <consortium name="The Broad Institute Genome Sequencing Center for Infectious Disease"/>
            <person name="Wu L."/>
            <person name="Ma J."/>
        </authorList>
    </citation>
    <scope>NUCLEOTIDE SEQUENCE [LARGE SCALE GENOMIC DNA]</scope>
    <source>
        <strain evidence="13">KCTC 52416</strain>
    </source>
</reference>
<dbReference type="RefSeq" id="WP_379021141.1">
    <property type="nucleotide sequence ID" value="NZ_JBHRTA010000022.1"/>
</dbReference>
<keyword evidence="7" id="KW-0234">DNA repair</keyword>
<evidence type="ECO:0000256" key="6">
    <source>
        <dbReference type="ARBA" id="ARBA00023125"/>
    </source>
</evidence>
<comment type="caution">
    <text evidence="12">The sequence shown here is derived from an EMBL/GenBank/DDBJ whole genome shotgun (WGS) entry which is preliminary data.</text>
</comment>
<evidence type="ECO:0000256" key="2">
    <source>
        <dbReference type="ARBA" id="ARBA00022763"/>
    </source>
</evidence>
<keyword evidence="3" id="KW-0378">Hydrolase</keyword>
<dbReference type="Proteomes" id="UP001595526">
    <property type="component" value="Unassembled WGS sequence"/>
</dbReference>
<gene>
    <name evidence="12" type="ORF">ACFOET_07475</name>
</gene>
<evidence type="ECO:0000256" key="7">
    <source>
        <dbReference type="ARBA" id="ARBA00023204"/>
    </source>
</evidence>
<dbReference type="CDD" id="cd18796">
    <property type="entry name" value="SF2_C_LHR"/>
    <property type="match status" value="1"/>
</dbReference>